<dbReference type="FunFam" id="4.10.400.10:FF:000034">
    <property type="entry name" value="Low-density lipoprotein receptor-related protein 2"/>
    <property type="match status" value="1"/>
</dbReference>
<keyword evidence="6" id="KW-0472">Membrane</keyword>
<dbReference type="PANTHER" id="PTHR22722">
    <property type="entry name" value="LOW-DENSITY LIPOPROTEIN RECEPTOR-RELATED PROTEIN 2-RELATED"/>
    <property type="match status" value="1"/>
</dbReference>
<dbReference type="Pfam" id="PF00057">
    <property type="entry name" value="Ldl_recept_a"/>
    <property type="match status" value="4"/>
</dbReference>
<dbReference type="PROSITE" id="PS01209">
    <property type="entry name" value="LDLRA_1"/>
    <property type="match status" value="1"/>
</dbReference>
<dbReference type="PROSITE" id="PS50068">
    <property type="entry name" value="LDLRA_2"/>
    <property type="match status" value="4"/>
</dbReference>
<comment type="caution">
    <text evidence="10">Lacks conserved residue(s) required for the propagation of feature annotation.</text>
</comment>
<dbReference type="VEuPathDB" id="VectorBase:GPPI002440"/>
<feature type="disulfide bond" evidence="10">
    <location>
        <begin position="43"/>
        <end position="61"/>
    </location>
</feature>
<evidence type="ECO:0000256" key="8">
    <source>
        <dbReference type="ARBA" id="ARBA00023170"/>
    </source>
</evidence>
<keyword evidence="12" id="KW-1185">Reference proteome</keyword>
<comment type="subcellular location">
    <subcellularLocation>
        <location evidence="1">Membrane</location>
        <topology evidence="1">Single-pass membrane protein</topology>
    </subcellularLocation>
</comment>
<evidence type="ECO:0000313" key="12">
    <source>
        <dbReference type="Proteomes" id="UP000092460"/>
    </source>
</evidence>
<feature type="disulfide bond" evidence="10">
    <location>
        <begin position="36"/>
        <end position="48"/>
    </location>
</feature>
<keyword evidence="8" id="KW-0675">Receptor</keyword>
<evidence type="ECO:0000256" key="6">
    <source>
        <dbReference type="ARBA" id="ARBA00023136"/>
    </source>
</evidence>
<sequence length="180" mass="20330">MNCISESKLCDGFNDCIDGDDEEHCDSIVPKLKYFCPKGKFTCRDLSCISIVLRCDGHVDCPGDRSDEEGCPCLHDKWQCDDGTCISKRLRCNGNLDCPEDISDERNCDGGDNDDYCKFNEFRCNNGQCIPYREVCNHIYDCSDYSDEIDCGKLKANYAALLDVFDVYIQSICICLIVLV</sequence>
<dbReference type="GO" id="GO:0043235">
    <property type="term" value="C:receptor complex"/>
    <property type="evidence" value="ECO:0007669"/>
    <property type="project" value="TreeGrafter"/>
</dbReference>
<keyword evidence="7 10" id="KW-1015">Disulfide bond</keyword>
<dbReference type="GO" id="GO:0042562">
    <property type="term" value="F:hormone binding"/>
    <property type="evidence" value="ECO:0007669"/>
    <property type="project" value="TreeGrafter"/>
</dbReference>
<evidence type="ECO:0000256" key="5">
    <source>
        <dbReference type="ARBA" id="ARBA00022989"/>
    </source>
</evidence>
<feature type="disulfide bond" evidence="10">
    <location>
        <begin position="10"/>
        <end position="25"/>
    </location>
</feature>
<feature type="disulfide bond" evidence="10">
    <location>
        <begin position="124"/>
        <end position="142"/>
    </location>
</feature>
<organism evidence="11 12">
    <name type="scientific">Glossina palpalis gambiensis</name>
    <dbReference type="NCBI Taxonomy" id="67801"/>
    <lineage>
        <taxon>Eukaryota</taxon>
        <taxon>Metazoa</taxon>
        <taxon>Ecdysozoa</taxon>
        <taxon>Arthropoda</taxon>
        <taxon>Hexapoda</taxon>
        <taxon>Insecta</taxon>
        <taxon>Pterygota</taxon>
        <taxon>Neoptera</taxon>
        <taxon>Endopterygota</taxon>
        <taxon>Diptera</taxon>
        <taxon>Brachycera</taxon>
        <taxon>Muscomorpha</taxon>
        <taxon>Hippoboscoidea</taxon>
        <taxon>Glossinidae</taxon>
        <taxon>Glossina</taxon>
    </lineage>
</organism>
<proteinExistence type="predicted"/>
<evidence type="ECO:0000256" key="4">
    <source>
        <dbReference type="ARBA" id="ARBA00022737"/>
    </source>
</evidence>
<feature type="disulfide bond" evidence="10">
    <location>
        <begin position="117"/>
        <end position="129"/>
    </location>
</feature>
<evidence type="ECO:0000313" key="11">
    <source>
        <dbReference type="EnsemblMetazoa" id="GPPI002440-PA"/>
    </source>
</evidence>
<dbReference type="SMART" id="SM00192">
    <property type="entry name" value="LDLa"/>
    <property type="match status" value="4"/>
</dbReference>
<dbReference type="GO" id="GO:0016324">
    <property type="term" value="C:apical plasma membrane"/>
    <property type="evidence" value="ECO:0007669"/>
    <property type="project" value="TreeGrafter"/>
</dbReference>
<dbReference type="InterPro" id="IPR002172">
    <property type="entry name" value="LDrepeatLR_classA_rpt"/>
</dbReference>
<feature type="disulfide bond" evidence="10">
    <location>
        <begin position="73"/>
        <end position="85"/>
    </location>
</feature>
<dbReference type="Gene3D" id="4.10.400.10">
    <property type="entry name" value="Low-density Lipoprotein Receptor"/>
    <property type="match status" value="4"/>
</dbReference>
<dbReference type="EnsemblMetazoa" id="GPPI002440-RA">
    <property type="protein sequence ID" value="GPPI002440-PA"/>
    <property type="gene ID" value="GPPI002440"/>
</dbReference>
<feature type="disulfide bond" evidence="10">
    <location>
        <begin position="80"/>
        <end position="98"/>
    </location>
</feature>
<evidence type="ECO:0000256" key="10">
    <source>
        <dbReference type="PROSITE-ProRule" id="PRU00124"/>
    </source>
</evidence>
<dbReference type="AlphaFoldDB" id="A0A1B0AMY9"/>
<protein>
    <submittedName>
        <fullName evidence="11">Uncharacterized protein</fullName>
    </submittedName>
</protein>
<dbReference type="InterPro" id="IPR051221">
    <property type="entry name" value="LDLR-related"/>
</dbReference>
<dbReference type="CDD" id="cd00112">
    <property type="entry name" value="LDLa"/>
    <property type="match status" value="4"/>
</dbReference>
<keyword evidence="9" id="KW-0325">Glycoprotein</keyword>
<reference evidence="12" key="1">
    <citation type="submission" date="2015-01" db="EMBL/GenBank/DDBJ databases">
        <authorList>
            <person name="Aksoy S."/>
            <person name="Warren W."/>
            <person name="Wilson R.K."/>
        </authorList>
    </citation>
    <scope>NUCLEOTIDE SEQUENCE [LARGE SCALE GENOMIC DNA]</scope>
    <source>
        <strain evidence="12">IAEA</strain>
    </source>
</reference>
<evidence type="ECO:0000256" key="3">
    <source>
        <dbReference type="ARBA" id="ARBA00022729"/>
    </source>
</evidence>
<accession>A0A1B0AMY9</accession>
<dbReference type="SUPFAM" id="SSF57424">
    <property type="entry name" value="LDL receptor-like module"/>
    <property type="match status" value="4"/>
</dbReference>
<keyword evidence="5" id="KW-1133">Transmembrane helix</keyword>
<name>A0A1B0AMY9_9MUSC</name>
<dbReference type="PRINTS" id="PR00261">
    <property type="entry name" value="LDLRECEPTOR"/>
</dbReference>
<dbReference type="PANTHER" id="PTHR22722:SF14">
    <property type="entry name" value="MEGALIN, ISOFORM A"/>
    <property type="match status" value="1"/>
</dbReference>
<dbReference type="EMBL" id="JXJN01000650">
    <property type="status" value="NOT_ANNOTATED_CDS"/>
    <property type="molecule type" value="Genomic_DNA"/>
</dbReference>
<dbReference type="Proteomes" id="UP000092460">
    <property type="component" value="Unassembled WGS sequence"/>
</dbReference>
<evidence type="ECO:0000256" key="9">
    <source>
        <dbReference type="ARBA" id="ARBA00023180"/>
    </source>
</evidence>
<reference evidence="11" key="2">
    <citation type="submission" date="2020-05" db="UniProtKB">
        <authorList>
            <consortium name="EnsemblMetazoa"/>
        </authorList>
    </citation>
    <scope>IDENTIFICATION</scope>
    <source>
        <strain evidence="11">IAEA</strain>
    </source>
</reference>
<dbReference type="InterPro" id="IPR023415">
    <property type="entry name" value="LDLR_class-A_CS"/>
</dbReference>
<keyword evidence="3" id="KW-0732">Signal</keyword>
<evidence type="ECO:0000256" key="7">
    <source>
        <dbReference type="ARBA" id="ARBA00023157"/>
    </source>
</evidence>
<keyword evidence="4" id="KW-0677">Repeat</keyword>
<evidence type="ECO:0000256" key="2">
    <source>
        <dbReference type="ARBA" id="ARBA00022692"/>
    </source>
</evidence>
<dbReference type="InterPro" id="IPR036055">
    <property type="entry name" value="LDL_receptor-like_sf"/>
</dbReference>
<keyword evidence="2" id="KW-0812">Transmembrane</keyword>
<evidence type="ECO:0000256" key="1">
    <source>
        <dbReference type="ARBA" id="ARBA00004167"/>
    </source>
</evidence>
<feature type="disulfide bond" evidence="10">
    <location>
        <begin position="136"/>
        <end position="151"/>
    </location>
</feature>
<dbReference type="STRING" id="67801.A0A1B0AMY9"/>
<dbReference type="GO" id="GO:0006898">
    <property type="term" value="P:receptor-mediated endocytosis"/>
    <property type="evidence" value="ECO:0007669"/>
    <property type="project" value="TreeGrafter"/>
</dbReference>